<reference evidence="6" key="1">
    <citation type="submission" date="2020-05" db="EMBL/GenBank/DDBJ databases">
        <title>Mycena genomes resolve the evolution of fungal bioluminescence.</title>
        <authorList>
            <person name="Tsai I.J."/>
        </authorList>
    </citation>
    <scope>NUCLEOTIDE SEQUENCE</scope>
    <source>
        <strain evidence="6">CCC161011</strain>
    </source>
</reference>
<keyword evidence="7" id="KW-1185">Reference proteome</keyword>
<dbReference type="GO" id="GO:0046872">
    <property type="term" value="F:metal ion binding"/>
    <property type="evidence" value="ECO:0007669"/>
    <property type="project" value="UniProtKB-KW"/>
</dbReference>
<accession>A0A8H6Z428</accession>
<comment type="cofactor">
    <cofactor evidence="1">
        <name>Mg(2+)</name>
        <dbReference type="ChEBI" id="CHEBI:18420"/>
    </cofactor>
</comment>
<gene>
    <name evidence="6" type="ORF">MVEN_00278300</name>
</gene>
<evidence type="ECO:0000256" key="5">
    <source>
        <dbReference type="RuleBase" id="RU004466"/>
    </source>
</evidence>
<dbReference type="GO" id="GO:0004337">
    <property type="term" value="F:(2E,6E)-farnesyl diphosphate synthase activity"/>
    <property type="evidence" value="ECO:0007669"/>
    <property type="project" value="TreeGrafter"/>
</dbReference>
<organism evidence="6 7">
    <name type="scientific">Mycena venus</name>
    <dbReference type="NCBI Taxonomy" id="2733690"/>
    <lineage>
        <taxon>Eukaryota</taxon>
        <taxon>Fungi</taxon>
        <taxon>Dikarya</taxon>
        <taxon>Basidiomycota</taxon>
        <taxon>Agaricomycotina</taxon>
        <taxon>Agaricomycetes</taxon>
        <taxon>Agaricomycetidae</taxon>
        <taxon>Agaricales</taxon>
        <taxon>Marasmiineae</taxon>
        <taxon>Mycenaceae</taxon>
        <taxon>Mycena</taxon>
    </lineage>
</organism>
<dbReference type="InterPro" id="IPR008949">
    <property type="entry name" value="Isoprenoid_synthase_dom_sf"/>
</dbReference>
<dbReference type="SFLD" id="SFLDS00005">
    <property type="entry name" value="Isoprenoid_Synthase_Type_I"/>
    <property type="match status" value="1"/>
</dbReference>
<dbReference type="Pfam" id="PF00348">
    <property type="entry name" value="polyprenyl_synt"/>
    <property type="match status" value="1"/>
</dbReference>
<keyword evidence="2 5" id="KW-0808">Transferase</keyword>
<comment type="caution">
    <text evidence="6">The sequence shown here is derived from an EMBL/GenBank/DDBJ whole genome shotgun (WGS) entry which is preliminary data.</text>
</comment>
<dbReference type="InterPro" id="IPR039702">
    <property type="entry name" value="FPS1-like"/>
</dbReference>
<proteinExistence type="inferred from homology"/>
<protein>
    <submittedName>
        <fullName evidence="6">Fructose-bisphosphate aldolase</fullName>
    </submittedName>
</protein>
<comment type="similarity">
    <text evidence="5">Belongs to the FPP/GGPP synthase family.</text>
</comment>
<dbReference type="InterPro" id="IPR000092">
    <property type="entry name" value="Polyprenyl_synt"/>
</dbReference>
<dbReference type="AlphaFoldDB" id="A0A8H6Z428"/>
<sequence>MDHRTKFEGTWIRVRSELMDHVASEGMLPEAVEWYGKNLDYNMTGGKLDRGLSVVKTAQIIKGEELDDNEYYKAAVLGWALELLGACLIVSDDIMDNSTTRRAKPCWYRVPSVGLIAINDAFMLESAIYYLLKKHFRHTPYYVDLLELFHDTTYQTEMGQLMDMTTALEGNFDLNRFSLDKHRLIIIYKTAFYSFYLPVALGMCLTGVPESYTLEGKTVEPYKVALSILLLFGEYFQSQNDFFDFSAPPELVGKIQVGTDIVENKCSWCVNIALALATPEQRKVLDENYGRKDPAAEARVKEVFEAVGVRERFAKYEADMYERLEELIAAIPEGPERGTLKRQIFMIYLEKIPKRVK</sequence>
<dbReference type="GO" id="GO:0005737">
    <property type="term" value="C:cytoplasm"/>
    <property type="evidence" value="ECO:0007669"/>
    <property type="project" value="TreeGrafter"/>
</dbReference>
<evidence type="ECO:0000256" key="3">
    <source>
        <dbReference type="ARBA" id="ARBA00022723"/>
    </source>
</evidence>
<dbReference type="PANTHER" id="PTHR11525:SF0">
    <property type="entry name" value="FARNESYL PYROPHOSPHATE SYNTHASE"/>
    <property type="match status" value="1"/>
</dbReference>
<keyword evidence="3" id="KW-0479">Metal-binding</keyword>
<evidence type="ECO:0000313" key="7">
    <source>
        <dbReference type="Proteomes" id="UP000620124"/>
    </source>
</evidence>
<dbReference type="Gene3D" id="1.10.600.10">
    <property type="entry name" value="Farnesyl Diphosphate Synthase"/>
    <property type="match status" value="1"/>
</dbReference>
<name>A0A8H6Z428_9AGAR</name>
<keyword evidence="4" id="KW-0460">Magnesium</keyword>
<evidence type="ECO:0000256" key="1">
    <source>
        <dbReference type="ARBA" id="ARBA00001946"/>
    </source>
</evidence>
<dbReference type="CDD" id="cd00685">
    <property type="entry name" value="Trans_IPPS_HT"/>
    <property type="match status" value="1"/>
</dbReference>
<dbReference type="GO" id="GO:0045337">
    <property type="term" value="P:farnesyl diphosphate biosynthetic process"/>
    <property type="evidence" value="ECO:0007669"/>
    <property type="project" value="TreeGrafter"/>
</dbReference>
<dbReference type="PANTHER" id="PTHR11525">
    <property type="entry name" value="FARNESYL-PYROPHOSPHATE SYNTHETASE"/>
    <property type="match status" value="1"/>
</dbReference>
<evidence type="ECO:0000256" key="4">
    <source>
        <dbReference type="ARBA" id="ARBA00022842"/>
    </source>
</evidence>
<evidence type="ECO:0000256" key="2">
    <source>
        <dbReference type="ARBA" id="ARBA00022679"/>
    </source>
</evidence>
<evidence type="ECO:0000313" key="6">
    <source>
        <dbReference type="EMBL" id="KAF7369486.1"/>
    </source>
</evidence>
<dbReference type="GO" id="GO:0004161">
    <property type="term" value="F:dimethylallyltranstransferase activity"/>
    <property type="evidence" value="ECO:0007669"/>
    <property type="project" value="TreeGrafter"/>
</dbReference>
<dbReference type="Proteomes" id="UP000620124">
    <property type="component" value="Unassembled WGS sequence"/>
</dbReference>
<dbReference type="OrthoDB" id="10257492at2759"/>
<dbReference type="SUPFAM" id="SSF48576">
    <property type="entry name" value="Terpenoid synthases"/>
    <property type="match status" value="1"/>
</dbReference>
<dbReference type="EMBL" id="JACAZI010000002">
    <property type="protein sequence ID" value="KAF7369486.1"/>
    <property type="molecule type" value="Genomic_DNA"/>
</dbReference>